<sequence>MSQQDNVKAAEFLRAESELVLDEVRLVLLDLPLKAELTRRQKRKRKAEKFKTFGNPIELNGVPIDVKIDGNHAWLAENTSIIRKLDLETGKSLKIFKGHSGPVTALAFCDMHPGSGDKKVLITGSWDMVCATVREPLILLTV</sequence>
<dbReference type="STRING" id="135208.A0A4Z0A9B0"/>
<proteinExistence type="predicted"/>
<dbReference type="Proteomes" id="UP000298061">
    <property type="component" value="Unassembled WGS sequence"/>
</dbReference>
<dbReference type="InterPro" id="IPR011047">
    <property type="entry name" value="Quinoprotein_ADH-like_sf"/>
</dbReference>
<name>A0A4Z0A9B0_9AGAM</name>
<organism evidence="1 2">
    <name type="scientific">Hericium alpestre</name>
    <dbReference type="NCBI Taxonomy" id="135208"/>
    <lineage>
        <taxon>Eukaryota</taxon>
        <taxon>Fungi</taxon>
        <taxon>Dikarya</taxon>
        <taxon>Basidiomycota</taxon>
        <taxon>Agaricomycotina</taxon>
        <taxon>Agaricomycetes</taxon>
        <taxon>Russulales</taxon>
        <taxon>Hericiaceae</taxon>
        <taxon>Hericium</taxon>
    </lineage>
</organism>
<dbReference type="AlphaFoldDB" id="A0A4Z0A9B0"/>
<keyword evidence="2" id="KW-1185">Reference proteome</keyword>
<reference evidence="1 2" key="1">
    <citation type="submission" date="2019-02" db="EMBL/GenBank/DDBJ databases">
        <title>Genome sequencing of the rare red list fungi Hericium alpestre (H. flagellum).</title>
        <authorList>
            <person name="Buettner E."/>
            <person name="Kellner H."/>
        </authorList>
    </citation>
    <scope>NUCLEOTIDE SEQUENCE [LARGE SCALE GENOMIC DNA]</scope>
    <source>
        <strain evidence="1 2">DSM 108284</strain>
    </source>
</reference>
<dbReference type="InterPro" id="IPR015943">
    <property type="entry name" value="WD40/YVTN_repeat-like_dom_sf"/>
</dbReference>
<evidence type="ECO:0000313" key="2">
    <source>
        <dbReference type="Proteomes" id="UP000298061"/>
    </source>
</evidence>
<accession>A0A4Z0A9B0</accession>
<protein>
    <submittedName>
        <fullName evidence="1">Uncharacterized protein</fullName>
    </submittedName>
</protein>
<dbReference type="InterPro" id="IPR001680">
    <property type="entry name" value="WD40_rpt"/>
</dbReference>
<dbReference type="OrthoDB" id="6262491at2759"/>
<evidence type="ECO:0000313" key="1">
    <source>
        <dbReference type="EMBL" id="TFY83666.1"/>
    </source>
</evidence>
<dbReference type="Gene3D" id="2.130.10.10">
    <property type="entry name" value="YVTN repeat-like/Quinoprotein amine dehydrogenase"/>
    <property type="match status" value="1"/>
</dbReference>
<comment type="caution">
    <text evidence="1">The sequence shown here is derived from an EMBL/GenBank/DDBJ whole genome shotgun (WGS) entry which is preliminary data.</text>
</comment>
<dbReference type="EMBL" id="SFCI01000016">
    <property type="protein sequence ID" value="TFY83666.1"/>
    <property type="molecule type" value="Genomic_DNA"/>
</dbReference>
<dbReference type="SMART" id="SM00320">
    <property type="entry name" value="WD40"/>
    <property type="match status" value="1"/>
</dbReference>
<dbReference type="SUPFAM" id="SSF50998">
    <property type="entry name" value="Quinoprotein alcohol dehydrogenase-like"/>
    <property type="match status" value="1"/>
</dbReference>
<gene>
    <name evidence="1" type="ORF">EWM64_g349</name>
</gene>